<keyword evidence="2" id="KW-1185">Reference proteome</keyword>
<feature type="non-terminal residue" evidence="1">
    <location>
        <position position="68"/>
    </location>
</feature>
<comment type="caution">
    <text evidence="1">The sequence shown here is derived from an EMBL/GenBank/DDBJ whole genome shotgun (WGS) entry which is preliminary data.</text>
</comment>
<accession>A0A392N0Y3</accession>
<dbReference type="AlphaFoldDB" id="A0A392N0Y3"/>
<name>A0A392N0Y3_9FABA</name>
<dbReference type="Proteomes" id="UP000265520">
    <property type="component" value="Unassembled WGS sequence"/>
</dbReference>
<proteinExistence type="predicted"/>
<evidence type="ECO:0000313" key="1">
    <source>
        <dbReference type="EMBL" id="MCH93456.1"/>
    </source>
</evidence>
<evidence type="ECO:0000313" key="2">
    <source>
        <dbReference type="Proteomes" id="UP000265520"/>
    </source>
</evidence>
<dbReference type="EMBL" id="LXQA010024976">
    <property type="protein sequence ID" value="MCH93456.1"/>
    <property type="molecule type" value="Genomic_DNA"/>
</dbReference>
<sequence>MRPCPCDMMLDTAMSVKAPKVTISMRLAPEVMLGYGEHDNGNVITHIWRFRRRWRVFRCAMVPIWWWL</sequence>
<reference evidence="1 2" key="1">
    <citation type="journal article" date="2018" name="Front. Plant Sci.">
        <title>Red Clover (Trifolium pratense) and Zigzag Clover (T. medium) - A Picture of Genomic Similarities and Differences.</title>
        <authorList>
            <person name="Dluhosova J."/>
            <person name="Istvanek J."/>
            <person name="Nedelnik J."/>
            <person name="Repkova J."/>
        </authorList>
    </citation>
    <scope>NUCLEOTIDE SEQUENCE [LARGE SCALE GENOMIC DNA]</scope>
    <source>
        <strain evidence="2">cv. 10/8</strain>
        <tissue evidence="1">Leaf</tissue>
    </source>
</reference>
<organism evidence="1 2">
    <name type="scientific">Trifolium medium</name>
    <dbReference type="NCBI Taxonomy" id="97028"/>
    <lineage>
        <taxon>Eukaryota</taxon>
        <taxon>Viridiplantae</taxon>
        <taxon>Streptophyta</taxon>
        <taxon>Embryophyta</taxon>
        <taxon>Tracheophyta</taxon>
        <taxon>Spermatophyta</taxon>
        <taxon>Magnoliopsida</taxon>
        <taxon>eudicotyledons</taxon>
        <taxon>Gunneridae</taxon>
        <taxon>Pentapetalae</taxon>
        <taxon>rosids</taxon>
        <taxon>fabids</taxon>
        <taxon>Fabales</taxon>
        <taxon>Fabaceae</taxon>
        <taxon>Papilionoideae</taxon>
        <taxon>50 kb inversion clade</taxon>
        <taxon>NPAAA clade</taxon>
        <taxon>Hologalegina</taxon>
        <taxon>IRL clade</taxon>
        <taxon>Trifolieae</taxon>
        <taxon>Trifolium</taxon>
    </lineage>
</organism>
<protein>
    <submittedName>
        <fullName evidence="1">Uncharacterized protein</fullName>
    </submittedName>
</protein>